<feature type="domain" description="Glycosyl transferase family 1" evidence="1">
    <location>
        <begin position="213"/>
        <end position="377"/>
    </location>
</feature>
<protein>
    <submittedName>
        <fullName evidence="3">Glycosyl transferase group 1</fullName>
    </submittedName>
</protein>
<dbReference type="OrthoDB" id="9811902at2"/>
<dbReference type="STRING" id="867900.Celly_2637"/>
<proteinExistence type="predicted"/>
<dbReference type="InterPro" id="IPR001296">
    <property type="entry name" value="Glyco_trans_1"/>
</dbReference>
<sequence length="399" mass="45065">MKKIIFLALGFPDASKSTNIYTDLIYEFHKNGHEVLVLAPAVNKEDIGLRKEAGVSVLRVKTLPLFNVGAIKKGIANLLLARQYKKALLNNNIELDFDLILMPTPPITLTSVAAWLKSKTGGKLYLILRDIFPQNAVDLRMMKDKGLLHNYFRKKEEALYTVSDAIGCMSPANVNYVKEHNPNMDFSKLHLLPNWENLPVYKEEIQLDSLVNKYGLKDKFILIFGGNIGKPQKLENIVNLAKNCLDYPEIVFFIIGTGTEKERIFNMAKELKLPNVILENKLPKADYNNLLRIADVGLISLSEDFTIPNFPSKVLSYYGNKIPVLASVDLQTDFGTILEEINSGLWAEAGKTGELKDKLLLLYNNPDLRRTMGQHGYDYMKNNLLPDNAYNTILEKTIS</sequence>
<name>F0R9V9_CELLC</name>
<dbReference type="PANTHER" id="PTHR45947:SF3">
    <property type="entry name" value="SULFOQUINOVOSYL TRANSFERASE SQD2"/>
    <property type="match status" value="1"/>
</dbReference>
<keyword evidence="3" id="KW-0808">Transferase</keyword>
<dbReference type="HOGENOM" id="CLU_009583_11_7_10"/>
<dbReference type="Pfam" id="PF00534">
    <property type="entry name" value="Glycos_transf_1"/>
    <property type="match status" value="1"/>
</dbReference>
<evidence type="ECO:0000313" key="3">
    <source>
        <dbReference type="EMBL" id="ADY30454.1"/>
    </source>
</evidence>
<dbReference type="SUPFAM" id="SSF53756">
    <property type="entry name" value="UDP-Glycosyltransferase/glycogen phosphorylase"/>
    <property type="match status" value="1"/>
</dbReference>
<gene>
    <name evidence="3" type="ordered locus">Celly_2637</name>
</gene>
<feature type="domain" description="Glycosyltransferase subfamily 4-like N-terminal" evidence="2">
    <location>
        <begin position="22"/>
        <end position="194"/>
    </location>
</feature>
<dbReference type="Pfam" id="PF13439">
    <property type="entry name" value="Glyco_transf_4"/>
    <property type="match status" value="1"/>
</dbReference>
<dbReference type="EMBL" id="CP002534">
    <property type="protein sequence ID" value="ADY30454.1"/>
    <property type="molecule type" value="Genomic_DNA"/>
</dbReference>
<evidence type="ECO:0000259" key="1">
    <source>
        <dbReference type="Pfam" id="PF00534"/>
    </source>
</evidence>
<keyword evidence="4" id="KW-1185">Reference proteome</keyword>
<dbReference type="InterPro" id="IPR028098">
    <property type="entry name" value="Glyco_trans_4-like_N"/>
</dbReference>
<dbReference type="GO" id="GO:0016758">
    <property type="term" value="F:hexosyltransferase activity"/>
    <property type="evidence" value="ECO:0007669"/>
    <property type="project" value="TreeGrafter"/>
</dbReference>
<evidence type="ECO:0000259" key="2">
    <source>
        <dbReference type="Pfam" id="PF13439"/>
    </source>
</evidence>
<dbReference type="AlphaFoldDB" id="F0R9V9"/>
<organism evidence="3 4">
    <name type="scientific">Cellulophaga lytica (strain ATCC 23178 / DSM 7489 / JCM 8516 / NBRC 14961 / NCIMB 1423 / VKM B-1433 / Cy l20)</name>
    <dbReference type="NCBI Taxonomy" id="867900"/>
    <lineage>
        <taxon>Bacteria</taxon>
        <taxon>Pseudomonadati</taxon>
        <taxon>Bacteroidota</taxon>
        <taxon>Flavobacteriia</taxon>
        <taxon>Flavobacteriales</taxon>
        <taxon>Flavobacteriaceae</taxon>
        <taxon>Cellulophaga</taxon>
    </lineage>
</organism>
<dbReference type="PANTHER" id="PTHR45947">
    <property type="entry name" value="SULFOQUINOVOSYL TRANSFERASE SQD2"/>
    <property type="match status" value="1"/>
</dbReference>
<dbReference type="InterPro" id="IPR050194">
    <property type="entry name" value="Glycosyltransferase_grp1"/>
</dbReference>
<dbReference type="Proteomes" id="UP000007487">
    <property type="component" value="Chromosome"/>
</dbReference>
<accession>F0R9V9</accession>
<dbReference type="CDD" id="cd03794">
    <property type="entry name" value="GT4_WbuB-like"/>
    <property type="match status" value="1"/>
</dbReference>
<dbReference type="RefSeq" id="WP_013622197.1">
    <property type="nucleotide sequence ID" value="NC_015167.1"/>
</dbReference>
<dbReference type="eggNOG" id="COG0438">
    <property type="taxonomic scope" value="Bacteria"/>
</dbReference>
<dbReference type="Gene3D" id="3.40.50.2000">
    <property type="entry name" value="Glycogen Phosphorylase B"/>
    <property type="match status" value="2"/>
</dbReference>
<evidence type="ECO:0000313" key="4">
    <source>
        <dbReference type="Proteomes" id="UP000007487"/>
    </source>
</evidence>
<dbReference type="KEGG" id="cly:Celly_2637"/>
<reference evidence="3 4" key="1">
    <citation type="journal article" date="2011" name="Stand. Genomic Sci.">
        <title>Complete genome sequence of Cellulophaga lytica type strain (LIM- 21).</title>
        <authorList>
            <person name="Pati A."/>
            <person name="Abt B."/>
            <person name="Teshima H."/>
            <person name="Nolan M."/>
            <person name="Lapidus A."/>
            <person name="Lucas S."/>
            <person name="Hammon N."/>
            <person name="Deshpande S."/>
            <person name="Cheng J.F."/>
            <person name="Tapia R."/>
            <person name="Han C."/>
            <person name="Goodwin L."/>
            <person name="Pitluck S."/>
            <person name="Liolios K."/>
            <person name="Pagani I."/>
            <person name="Mavromatis K."/>
            <person name="Ovchinikova G."/>
            <person name="Chen A."/>
            <person name="Palaniappan K."/>
            <person name="Land M."/>
            <person name="Hauser L."/>
            <person name="Jeffries C.D."/>
            <person name="Detter J.C."/>
            <person name="Brambilla E.M."/>
            <person name="Kannan K.P."/>
            <person name="Rohde M."/>
            <person name="Spring S."/>
            <person name="Goker M."/>
            <person name="Woyke T."/>
            <person name="Bristow J."/>
            <person name="Eisen J.A."/>
            <person name="Markowitz V."/>
            <person name="Hugenholtz P."/>
            <person name="Kyrpides N.C."/>
            <person name="Klenk H.P."/>
            <person name="Ivanova N."/>
        </authorList>
    </citation>
    <scope>NUCLEOTIDE SEQUENCE [LARGE SCALE GENOMIC DNA]</scope>
    <source>
        <strain evidence="4">ATCC 23178 / DSM 7489 / JCM 8516 / NBRC 14961 / NCIMB 1423 / VKM B-1433 / Cy l20</strain>
    </source>
</reference>